<feature type="region of interest" description="Disordered" evidence="1">
    <location>
        <begin position="22"/>
        <end position="50"/>
    </location>
</feature>
<evidence type="ECO:0000256" key="1">
    <source>
        <dbReference type="SAM" id="MobiDB-lite"/>
    </source>
</evidence>
<keyword evidence="2" id="KW-0675">Receptor</keyword>
<dbReference type="EMBL" id="QXTE01000056">
    <property type="protein sequence ID" value="TFK09212.1"/>
    <property type="molecule type" value="Genomic_DNA"/>
</dbReference>
<name>A0A4D9EPW2_9SAUR</name>
<protein>
    <submittedName>
        <fullName evidence="2">Ryanodine receptor 2-like</fullName>
    </submittedName>
</protein>
<sequence length="111" mass="12444">MPFKGRNSHQISLSLSHTHTIPCCSPQPEKDQEGNNIMAGNNLTGRGNNLVKPRYKSGAITERFVMELQGRRFHAHDISRVCNVYNSNIAISPVSPMHPRTLCSIIYVNNK</sequence>
<gene>
    <name evidence="2" type="ORF">DR999_PMT07811</name>
</gene>
<comment type="caution">
    <text evidence="2">The sequence shown here is derived from an EMBL/GenBank/DDBJ whole genome shotgun (WGS) entry which is preliminary data.</text>
</comment>
<dbReference type="AlphaFoldDB" id="A0A4D9EPW2"/>
<keyword evidence="3" id="KW-1185">Reference proteome</keyword>
<reference evidence="2 3" key="1">
    <citation type="submission" date="2019-04" db="EMBL/GenBank/DDBJ databases">
        <title>Draft genome of the big-headed turtle Platysternon megacephalum.</title>
        <authorList>
            <person name="Gong S."/>
        </authorList>
    </citation>
    <scope>NUCLEOTIDE SEQUENCE [LARGE SCALE GENOMIC DNA]</scope>
    <source>
        <strain evidence="2">DO16091913</strain>
        <tissue evidence="2">Muscle</tissue>
    </source>
</reference>
<accession>A0A4D9EPW2</accession>
<evidence type="ECO:0000313" key="3">
    <source>
        <dbReference type="Proteomes" id="UP000297703"/>
    </source>
</evidence>
<evidence type="ECO:0000313" key="2">
    <source>
        <dbReference type="EMBL" id="TFK09212.1"/>
    </source>
</evidence>
<feature type="compositionally biased region" description="Polar residues" evidence="1">
    <location>
        <begin position="34"/>
        <end position="47"/>
    </location>
</feature>
<reference evidence="2 3" key="2">
    <citation type="submission" date="2019-04" db="EMBL/GenBank/DDBJ databases">
        <title>The genome sequence of big-headed turtle.</title>
        <authorList>
            <person name="Gong S."/>
        </authorList>
    </citation>
    <scope>NUCLEOTIDE SEQUENCE [LARGE SCALE GENOMIC DNA]</scope>
    <source>
        <strain evidence="2">DO16091913</strain>
        <tissue evidence="2">Muscle</tissue>
    </source>
</reference>
<proteinExistence type="predicted"/>
<organism evidence="2 3">
    <name type="scientific">Platysternon megacephalum</name>
    <name type="common">big-headed turtle</name>
    <dbReference type="NCBI Taxonomy" id="55544"/>
    <lineage>
        <taxon>Eukaryota</taxon>
        <taxon>Metazoa</taxon>
        <taxon>Chordata</taxon>
        <taxon>Craniata</taxon>
        <taxon>Vertebrata</taxon>
        <taxon>Euteleostomi</taxon>
        <taxon>Archelosauria</taxon>
        <taxon>Testudinata</taxon>
        <taxon>Testudines</taxon>
        <taxon>Cryptodira</taxon>
        <taxon>Durocryptodira</taxon>
        <taxon>Testudinoidea</taxon>
        <taxon>Platysternidae</taxon>
        <taxon>Platysternon</taxon>
    </lineage>
</organism>
<dbReference type="Proteomes" id="UP000297703">
    <property type="component" value="Unassembled WGS sequence"/>
</dbReference>